<reference evidence="5" key="1">
    <citation type="submission" date="2013-02" db="EMBL/GenBank/DDBJ databases">
        <title>The Genome Sequence of Acinetobacter sp. NIPH 236.</title>
        <authorList>
            <consortium name="The Broad Institute Genome Sequencing Platform"/>
            <consortium name="The Broad Institute Genome Sequencing Center for Infectious Disease"/>
            <person name="Cerqueira G."/>
            <person name="Feldgarden M."/>
            <person name="Courvalin P."/>
            <person name="Perichon B."/>
            <person name="Grillot-Courvalin C."/>
            <person name="Clermont D."/>
            <person name="Rocha E."/>
            <person name="Yoon E.-J."/>
            <person name="Nemec A."/>
            <person name="Walker B."/>
            <person name="Young S.K."/>
            <person name="Zeng Q."/>
            <person name="Gargeya S."/>
            <person name="Fitzgerald M."/>
            <person name="Haas B."/>
            <person name="Abouelleil A."/>
            <person name="Alvarado L."/>
            <person name="Arachchi H.M."/>
            <person name="Berlin A.M."/>
            <person name="Chapman S.B."/>
            <person name="Dewar J."/>
            <person name="Goldberg J."/>
            <person name="Griggs A."/>
            <person name="Gujja S."/>
            <person name="Hansen M."/>
            <person name="Howarth C."/>
            <person name="Imamovic A."/>
            <person name="Larimer J."/>
            <person name="McCowan C."/>
            <person name="Murphy C."/>
            <person name="Neiman D."/>
            <person name="Pearson M."/>
            <person name="Priest M."/>
            <person name="Roberts A."/>
            <person name="Saif S."/>
            <person name="Shea T."/>
            <person name="Sisk P."/>
            <person name="Sykes S."/>
            <person name="Wortman J."/>
            <person name="Nusbaum C."/>
            <person name="Birren B."/>
        </authorList>
    </citation>
    <scope>NUCLEOTIDE SEQUENCE [LARGE SCALE GENOMIC DNA]</scope>
    <source>
        <strain evidence="5">NIPH 236</strain>
    </source>
</reference>
<organism evidence="4 5">
    <name type="scientific">Acinetobacter modestus</name>
    <dbReference type="NCBI Taxonomy" id="1776740"/>
    <lineage>
        <taxon>Bacteria</taxon>
        <taxon>Pseudomonadati</taxon>
        <taxon>Pseudomonadota</taxon>
        <taxon>Gammaproteobacteria</taxon>
        <taxon>Moraxellales</taxon>
        <taxon>Moraxellaceae</taxon>
        <taxon>Acinetobacter</taxon>
    </lineage>
</organism>
<sequence length="326" mass="35379">MNIPKKVFITGAGGFIGHSIANRFRELGSEVIGVDLNSKPELNIHSGNVADSGEWQKLAKGCELVIHTAAVVSNTASPELYRKVSVGSVRKVVEAAVLGDSTRLIHLSSIAAYGLDFNSQRSETDDICLLTGHSYCDAKAASEHAALAAHSSGEIGCSIIRPGDVYGPGSRPWVTIPLSLIKKNQFILPAKGQGIFSPVYIDNLLDGILGVAIQSQTSGQIYNITDGVDVSCLDFFSHHWRWAGKKGRPILLETGLAKRLTKSSEWLLSNILKQNTEISSSSLAMLTRNSGYSIDKIRTQVGYEPKINLVEGMLLTEKWLRDTKFL</sequence>
<proteinExistence type="inferred from homology"/>
<comment type="pathway">
    <text evidence="1">Bacterial outer membrane biogenesis; LPS O-antigen biosynthesis.</text>
</comment>
<dbReference type="Proteomes" id="UP000013190">
    <property type="component" value="Unassembled WGS sequence"/>
</dbReference>
<dbReference type="EMBL" id="APOJ01000025">
    <property type="protein sequence ID" value="ENU26802.1"/>
    <property type="molecule type" value="Genomic_DNA"/>
</dbReference>
<keyword evidence="5" id="KW-1185">Reference proteome</keyword>
<dbReference type="SUPFAM" id="SSF51735">
    <property type="entry name" value="NAD(P)-binding Rossmann-fold domains"/>
    <property type="match status" value="1"/>
</dbReference>
<reference evidence="4 5" key="2">
    <citation type="journal article" date="2016" name="Int. J. Syst. Evol. Microbiol.">
        <title>Taxonomy of haemolytic and/or proteolytic strains of the genus Acinetobacter with the proposal of Acinetobacter courvalinii sp. nov. (genomic species 14 sensu Bouvet &amp; Jeanjean), Acinetobacter dispersus sp. nov. (genomic species 17), Acinetobacter modestus sp. nov., Acinetobacter proteolyticus sp. nov. and Acinetobacter vivianii sp. nov.</title>
        <authorList>
            <person name="Nemec A."/>
            <person name="Radolfova-Krizova L."/>
            <person name="Maixnerova M."/>
            <person name="Vrestiakova E."/>
            <person name="Jezek P."/>
            <person name="Sedo O."/>
        </authorList>
    </citation>
    <scope>NUCLEOTIDE SEQUENCE [LARGE SCALE GENOMIC DNA]</scope>
    <source>
        <strain evidence="4 5">NIPH 236</strain>
    </source>
</reference>
<dbReference type="Gene3D" id="3.40.50.720">
    <property type="entry name" value="NAD(P)-binding Rossmann-like Domain"/>
    <property type="match status" value="1"/>
</dbReference>
<feature type="domain" description="NAD-dependent epimerase/dehydratase" evidence="3">
    <location>
        <begin position="7"/>
        <end position="224"/>
    </location>
</feature>
<evidence type="ECO:0000259" key="3">
    <source>
        <dbReference type="Pfam" id="PF01370"/>
    </source>
</evidence>
<name>A0ABN0JN98_9GAMM</name>
<dbReference type="PANTHER" id="PTHR43000">
    <property type="entry name" value="DTDP-D-GLUCOSE 4,6-DEHYDRATASE-RELATED"/>
    <property type="match status" value="1"/>
</dbReference>
<accession>A0ABN0JN98</accession>
<dbReference type="Pfam" id="PF01370">
    <property type="entry name" value="Epimerase"/>
    <property type="match status" value="1"/>
</dbReference>
<comment type="similarity">
    <text evidence="2">Belongs to the NAD(P)-dependent epimerase/dehydratase family.</text>
</comment>
<comment type="caution">
    <text evidence="4">The sequence shown here is derived from an EMBL/GenBank/DDBJ whole genome shotgun (WGS) entry which is preliminary data.</text>
</comment>
<evidence type="ECO:0000256" key="1">
    <source>
        <dbReference type="ARBA" id="ARBA00005125"/>
    </source>
</evidence>
<gene>
    <name evidence="4" type="ORF">F992_02351</name>
</gene>
<dbReference type="RefSeq" id="WP_004662855.1">
    <property type="nucleotide sequence ID" value="NZ_BMDV01000001.1"/>
</dbReference>
<evidence type="ECO:0000313" key="5">
    <source>
        <dbReference type="Proteomes" id="UP000013190"/>
    </source>
</evidence>
<protein>
    <recommendedName>
        <fullName evidence="3">NAD-dependent epimerase/dehydratase domain-containing protein</fullName>
    </recommendedName>
</protein>
<dbReference type="InterPro" id="IPR001509">
    <property type="entry name" value="Epimerase_deHydtase"/>
</dbReference>
<evidence type="ECO:0000313" key="4">
    <source>
        <dbReference type="EMBL" id="ENU26802.1"/>
    </source>
</evidence>
<dbReference type="GeneID" id="92835727"/>
<evidence type="ECO:0000256" key="2">
    <source>
        <dbReference type="ARBA" id="ARBA00007637"/>
    </source>
</evidence>
<dbReference type="InterPro" id="IPR036291">
    <property type="entry name" value="NAD(P)-bd_dom_sf"/>
</dbReference>